<evidence type="ECO:0000313" key="2">
    <source>
        <dbReference type="Proteomes" id="UP000035704"/>
    </source>
</evidence>
<dbReference type="SUPFAM" id="SSF52833">
    <property type="entry name" value="Thioredoxin-like"/>
    <property type="match status" value="1"/>
</dbReference>
<reference evidence="1 2" key="1">
    <citation type="submission" date="2014-10" db="EMBL/GenBank/DDBJ databases">
        <title>Genome sequence of Clostridium aceticum DSM 1496.</title>
        <authorList>
            <person name="Poehlein A."/>
            <person name="Schiel-Bengelsdorf B."/>
            <person name="Gottschalk G."/>
            <person name="Duerre P."/>
            <person name="Daniel R."/>
        </authorList>
    </citation>
    <scope>NUCLEOTIDE SEQUENCE [LARGE SCALE GENOMIC DNA]</scope>
    <source>
        <strain evidence="1 2">DSM 1496</strain>
    </source>
</reference>
<protein>
    <submittedName>
        <fullName evidence="1">Thioredoxin TrxA</fullName>
    </submittedName>
</protein>
<dbReference type="Proteomes" id="UP000035704">
    <property type="component" value="Chromosome"/>
</dbReference>
<dbReference type="RefSeq" id="WP_044825894.1">
    <property type="nucleotide sequence ID" value="NZ_CP009687.1"/>
</dbReference>
<name>A0A0D8IA01_9CLOT</name>
<dbReference type="OrthoDB" id="6120799at2"/>
<sequence>MIFREIFASAGSFQAFLKEDQDVHREKTLEIYKGILLQEELVEKIKLIDKTVYILAFAEIWCPDCVINVPALQKMSDNNENIKIGILPRKGNEVYMEKYKVGGKTKLPTFVILDDQYNEKGVFIETPKILRDAIAKGNEVEITIAKRKYKKGEYITNTIEEILDTIFRK</sequence>
<gene>
    <name evidence="1" type="primary">trxA4</name>
    <name evidence="1" type="ORF">CACET_c36650</name>
</gene>
<evidence type="ECO:0000313" key="1">
    <source>
        <dbReference type="EMBL" id="AKL97096.1"/>
    </source>
</evidence>
<dbReference type="AlphaFoldDB" id="A0A0D8IA01"/>
<dbReference type="EMBL" id="CP009687">
    <property type="protein sequence ID" value="AKL97096.1"/>
    <property type="molecule type" value="Genomic_DNA"/>
</dbReference>
<dbReference type="InterPro" id="IPR036249">
    <property type="entry name" value="Thioredoxin-like_sf"/>
</dbReference>
<organism evidence="1 2">
    <name type="scientific">Clostridium aceticum</name>
    <dbReference type="NCBI Taxonomy" id="84022"/>
    <lineage>
        <taxon>Bacteria</taxon>
        <taxon>Bacillati</taxon>
        <taxon>Bacillota</taxon>
        <taxon>Clostridia</taxon>
        <taxon>Eubacteriales</taxon>
        <taxon>Clostridiaceae</taxon>
        <taxon>Clostridium</taxon>
    </lineage>
</organism>
<accession>A0A0D8IA01</accession>
<dbReference type="PATRIC" id="fig|84022.5.peg.1780"/>
<dbReference type="Pfam" id="PF14595">
    <property type="entry name" value="Thioredoxin_9"/>
    <property type="match status" value="1"/>
</dbReference>
<dbReference type="Gene3D" id="3.40.30.10">
    <property type="entry name" value="Glutaredoxin"/>
    <property type="match status" value="1"/>
</dbReference>
<dbReference type="KEGG" id="cace:CACET_c36650"/>
<dbReference type="STRING" id="84022.CACET_c36650"/>
<dbReference type="CDD" id="cd01659">
    <property type="entry name" value="TRX_superfamily"/>
    <property type="match status" value="1"/>
</dbReference>
<proteinExistence type="predicted"/>
<keyword evidence="2" id="KW-1185">Reference proteome</keyword>